<accession>A0A1X1ZJG0</accession>
<sequence length="480" mass="51137">MGSMKERKTMHRTRRGCSVLGILAVGAGLVVAPQAPSAAVARWGAIPLAFTPTATSSLGNGTAFIIGGSGLATPGPSYIDSAVSLYLEPLGFEGTTQALTTPQQLYPFLGPFGGTLDESVAQGQQVLFEAIMAQYQNGELSAENPAVVFGWSQGAIIESMVQYQLADAGVPSDYVHFVMIGDVSAPNGGMLSRFNLPEIGPVSLPSLGLTFSGAGPSDLYQAEVYNREYDGFADFPQYPINFLSVLNAIFGIAFQHTTYLGLTEDQIANAILLPNVSEDSLTNYYMIPTEGLPLLYPLLFFGSGGQALYDLFEPVTRILVNLGYGSIEHGWSDGPADVATRLGFLPDPDTLATLMQELPQALSNAWQQGVSDFFDEILHPSDTPPAFFAEMEGFINAISDTEIADFFSYFPTLDDLFGNFPPHTGIPLLDVGSALLFNLPQVNYDVFTTLLAEGDLLNALGTTIALDVGILPLAVLGALL</sequence>
<feature type="domain" description="PE-PPE" evidence="1">
    <location>
        <begin position="95"/>
        <end position="324"/>
    </location>
</feature>
<proteinExistence type="predicted"/>
<dbReference type="Proteomes" id="UP000193108">
    <property type="component" value="Unassembled WGS sequence"/>
</dbReference>
<evidence type="ECO:0000313" key="3">
    <source>
        <dbReference type="Proteomes" id="UP000193108"/>
    </source>
</evidence>
<dbReference type="AlphaFoldDB" id="A0A1X1ZJG0"/>
<dbReference type="InterPro" id="IPR013228">
    <property type="entry name" value="PE-PPE_C"/>
</dbReference>
<reference evidence="2 3" key="1">
    <citation type="submission" date="2016-01" db="EMBL/GenBank/DDBJ databases">
        <title>The new phylogeny of the genus Mycobacterium.</title>
        <authorList>
            <person name="Tarcisio F."/>
            <person name="Conor M."/>
            <person name="Antonella G."/>
            <person name="Elisabetta G."/>
            <person name="Giulia F.S."/>
            <person name="Sara T."/>
            <person name="Anna F."/>
            <person name="Clotilde B."/>
            <person name="Roberto B."/>
            <person name="Veronica D.S."/>
            <person name="Fabio R."/>
            <person name="Monica P."/>
            <person name="Olivier J."/>
            <person name="Enrico T."/>
            <person name="Nicola S."/>
        </authorList>
    </citation>
    <scope>NUCLEOTIDE SEQUENCE [LARGE SCALE GENOMIC DNA]</scope>
    <source>
        <strain evidence="2 3">DSM 44164</strain>
    </source>
</reference>
<dbReference type="EMBL" id="LQPI01000028">
    <property type="protein sequence ID" value="ORW23466.1"/>
    <property type="molecule type" value="Genomic_DNA"/>
</dbReference>
<protein>
    <recommendedName>
        <fullName evidence="1">PE-PPE domain-containing protein</fullName>
    </recommendedName>
</protein>
<dbReference type="Pfam" id="PF08237">
    <property type="entry name" value="PE-PPE"/>
    <property type="match status" value="1"/>
</dbReference>
<gene>
    <name evidence="2" type="ORF">AWC18_04660</name>
</gene>
<comment type="caution">
    <text evidence="2">The sequence shown here is derived from an EMBL/GenBank/DDBJ whole genome shotgun (WGS) entry which is preliminary data.</text>
</comment>
<organism evidence="2 3">
    <name type="scientific">Mycolicibacter nonchromogenicus</name>
    <name type="common">Mycobacterium nonchromogenicum</name>
    <dbReference type="NCBI Taxonomy" id="1782"/>
    <lineage>
        <taxon>Bacteria</taxon>
        <taxon>Bacillati</taxon>
        <taxon>Actinomycetota</taxon>
        <taxon>Actinomycetes</taxon>
        <taxon>Mycobacteriales</taxon>
        <taxon>Mycobacteriaceae</taxon>
        <taxon>Mycolicibacter</taxon>
    </lineage>
</organism>
<evidence type="ECO:0000313" key="2">
    <source>
        <dbReference type="EMBL" id="ORW23466.1"/>
    </source>
</evidence>
<keyword evidence="3" id="KW-1185">Reference proteome</keyword>
<evidence type="ECO:0000259" key="1">
    <source>
        <dbReference type="Pfam" id="PF08237"/>
    </source>
</evidence>
<name>A0A1X1ZJG0_MYCNO</name>